<dbReference type="OrthoDB" id="332038at2"/>
<reference evidence="2 3" key="1">
    <citation type="submission" date="2012-06" db="EMBL/GenBank/DDBJ databases">
        <title>The complete chromosome of genome of Turneriella parva DSM 21527.</title>
        <authorList>
            <consortium name="US DOE Joint Genome Institute (JGI-PGF)"/>
            <person name="Lucas S."/>
            <person name="Han J."/>
            <person name="Lapidus A."/>
            <person name="Bruce D."/>
            <person name="Goodwin L."/>
            <person name="Pitluck S."/>
            <person name="Peters L."/>
            <person name="Kyrpides N."/>
            <person name="Mavromatis K."/>
            <person name="Ivanova N."/>
            <person name="Mikhailova N."/>
            <person name="Chertkov O."/>
            <person name="Detter J.C."/>
            <person name="Tapia R."/>
            <person name="Han C."/>
            <person name="Land M."/>
            <person name="Hauser L."/>
            <person name="Markowitz V."/>
            <person name="Cheng J.-F."/>
            <person name="Hugenholtz P."/>
            <person name="Woyke T."/>
            <person name="Wu D."/>
            <person name="Gronow S."/>
            <person name="Wellnitz S."/>
            <person name="Brambilla E."/>
            <person name="Klenk H.-P."/>
            <person name="Eisen J.A."/>
        </authorList>
    </citation>
    <scope>NUCLEOTIDE SEQUENCE [LARGE SCALE GENOMIC DNA]</scope>
    <source>
        <strain evidence="3">ATCC BAA-1111 / DSM 21527 / NCTC 11395 / H</strain>
    </source>
</reference>
<comment type="similarity">
    <text evidence="1">Belongs to the phD/YefM antitoxin family.</text>
</comment>
<dbReference type="EMBL" id="CP002959">
    <property type="protein sequence ID" value="AFM11235.1"/>
    <property type="molecule type" value="Genomic_DNA"/>
</dbReference>
<dbReference type="AlphaFoldDB" id="I4B1S8"/>
<gene>
    <name evidence="2" type="ordered locus">Turpa_0583</name>
</gene>
<proteinExistence type="inferred from homology"/>
<dbReference type="SUPFAM" id="SSF143120">
    <property type="entry name" value="YefM-like"/>
    <property type="match status" value="1"/>
</dbReference>
<protein>
    <submittedName>
        <fullName evidence="2">Prevent-host-death family protein</fullName>
    </submittedName>
</protein>
<dbReference type="KEGG" id="tpx:Turpa_0583"/>
<sequence length="98" mass="11113">MVAENIATSRSNMSGLLRQVRQGETVIILDRGIPVARFEPINSWDDETYHLMAARLTKAGDLLPRKMKLGDDFFDMPLPEDKKGSVREALIAERREGR</sequence>
<organism evidence="2 3">
    <name type="scientific">Turneriella parva (strain ATCC BAA-1111 / DSM 21527 / NCTC 11395 / H)</name>
    <name type="common">Leptospira parva</name>
    <dbReference type="NCBI Taxonomy" id="869212"/>
    <lineage>
        <taxon>Bacteria</taxon>
        <taxon>Pseudomonadati</taxon>
        <taxon>Spirochaetota</taxon>
        <taxon>Spirochaetia</taxon>
        <taxon>Leptospirales</taxon>
        <taxon>Leptospiraceae</taxon>
        <taxon>Turneriella</taxon>
    </lineage>
</organism>
<dbReference type="HOGENOM" id="CLU_2368864_0_0_12"/>
<dbReference type="STRING" id="869212.Turpa_0583"/>
<evidence type="ECO:0000313" key="2">
    <source>
        <dbReference type="EMBL" id="AFM11235.1"/>
    </source>
</evidence>
<keyword evidence="3" id="KW-1185">Reference proteome</keyword>
<dbReference type="RefSeq" id="WP_014801753.1">
    <property type="nucleotide sequence ID" value="NC_018020.1"/>
</dbReference>
<evidence type="ECO:0000256" key="1">
    <source>
        <dbReference type="ARBA" id="ARBA00009981"/>
    </source>
</evidence>
<dbReference type="InterPro" id="IPR036165">
    <property type="entry name" value="YefM-like_sf"/>
</dbReference>
<accession>I4B1S8</accession>
<dbReference type="Proteomes" id="UP000006048">
    <property type="component" value="Chromosome"/>
</dbReference>
<evidence type="ECO:0000313" key="3">
    <source>
        <dbReference type="Proteomes" id="UP000006048"/>
    </source>
</evidence>
<name>I4B1S8_TURPD</name>